<dbReference type="Proteomes" id="UP000276254">
    <property type="component" value="Plasmid unnamed1"/>
</dbReference>
<dbReference type="OrthoDB" id="7507791at2"/>
<reference evidence="1 2" key="1">
    <citation type="submission" date="2018-09" db="EMBL/GenBank/DDBJ databases">
        <title>Sphingomonas peninsula sp. nov., isolated from fildes peninsula, Antarctic soil.</title>
        <authorList>
            <person name="Yingchao G."/>
        </authorList>
    </citation>
    <scope>NUCLEOTIDE SEQUENCE [LARGE SCALE GENOMIC DNA]</scope>
    <source>
        <strain evidence="1 2">YZ-8</strain>
        <plasmid evidence="1 2">unnamed1</plasmid>
    </source>
</reference>
<keyword evidence="2" id="KW-1185">Reference proteome</keyword>
<proteinExistence type="predicted"/>
<protein>
    <submittedName>
        <fullName evidence="1">Uncharacterized protein</fullName>
    </submittedName>
</protein>
<evidence type="ECO:0000313" key="1">
    <source>
        <dbReference type="EMBL" id="AYJ85016.1"/>
    </source>
</evidence>
<evidence type="ECO:0000313" key="2">
    <source>
        <dbReference type="Proteomes" id="UP000276254"/>
    </source>
</evidence>
<organism evidence="1 2">
    <name type="scientific">Sphingomonas paeninsulae</name>
    <dbReference type="NCBI Taxonomy" id="2319844"/>
    <lineage>
        <taxon>Bacteria</taxon>
        <taxon>Pseudomonadati</taxon>
        <taxon>Pseudomonadota</taxon>
        <taxon>Alphaproteobacteria</taxon>
        <taxon>Sphingomonadales</taxon>
        <taxon>Sphingomonadaceae</taxon>
        <taxon>Sphingomonas</taxon>
    </lineage>
</organism>
<dbReference type="AlphaFoldDB" id="A0A494TGN9"/>
<accession>A0A494TGN9</accession>
<gene>
    <name evidence="1" type="ORF">D3Y57_02925</name>
</gene>
<dbReference type="EMBL" id="CP032828">
    <property type="protein sequence ID" value="AYJ85016.1"/>
    <property type="molecule type" value="Genomic_DNA"/>
</dbReference>
<geneLocation type="plasmid" evidence="1">
    <name>unnamed1</name>
</geneLocation>
<dbReference type="RefSeq" id="WP_121151184.1">
    <property type="nucleotide sequence ID" value="NZ_CP032828.1"/>
</dbReference>
<dbReference type="GeneID" id="39491768"/>
<keyword evidence="1" id="KW-0614">Plasmid</keyword>
<sequence length="142" mass="15244">MAYMFAQPTGLAVSAIVLGAVRCWRKARDAGYSLQPSLIAILRDHDCEMLAPCFDSLMAFSEAALGRSLCVGKDHIISEDEHLLLDLLTGTKWTAVCFVCSDGIAAALDCALRSMRIMMGIIVPISPKCGPTVTGAQRTKPL</sequence>
<dbReference type="KEGG" id="spha:D3Y57_02925"/>
<name>A0A494TGN9_SPHPE</name>